<evidence type="ECO:0000313" key="3">
    <source>
        <dbReference type="Proteomes" id="UP000318833"/>
    </source>
</evidence>
<name>A0A554VPZ8_9FLAO</name>
<keyword evidence="3" id="KW-1185">Reference proteome</keyword>
<dbReference type="PROSITE" id="PS50042">
    <property type="entry name" value="CNMP_BINDING_3"/>
    <property type="match status" value="1"/>
</dbReference>
<organism evidence="2 3">
    <name type="scientific">Aquimarina algiphila</name>
    <dbReference type="NCBI Taxonomy" id="2047982"/>
    <lineage>
        <taxon>Bacteria</taxon>
        <taxon>Pseudomonadati</taxon>
        <taxon>Bacteroidota</taxon>
        <taxon>Flavobacteriia</taxon>
        <taxon>Flavobacteriales</taxon>
        <taxon>Flavobacteriaceae</taxon>
        <taxon>Aquimarina</taxon>
    </lineage>
</organism>
<dbReference type="InterPro" id="IPR018490">
    <property type="entry name" value="cNMP-bd_dom_sf"/>
</dbReference>
<comment type="caution">
    <text evidence="2">The sequence shown here is derived from an EMBL/GenBank/DDBJ whole genome shotgun (WGS) entry which is preliminary data.</text>
</comment>
<dbReference type="OrthoDB" id="663011at2"/>
<dbReference type="SUPFAM" id="SSF51206">
    <property type="entry name" value="cAMP-binding domain-like"/>
    <property type="match status" value="1"/>
</dbReference>
<accession>A0A554VPZ8</accession>
<protein>
    <submittedName>
        <fullName evidence="2">Crp/Fnr family transcriptional regulator</fullName>
    </submittedName>
</protein>
<sequence length="185" mass="22048">MINEKVSSSDVLKKKIIAHIQEKGNSPIVLKRKEYLIREGRIENSMYIVERGSLRIFVNRESEEITLRFGYRGSWMTSFPSFLSRTPSLYNIQAIKECHLLQIDRDDFFDFIASTKENQALWTKMLEEFAIQQLERELDISIRTPIERYDRLLKRSPHVFQEIPNKYIASYLRMNPETLSRLKKR</sequence>
<dbReference type="AlphaFoldDB" id="A0A554VPZ8"/>
<dbReference type="Pfam" id="PF00027">
    <property type="entry name" value="cNMP_binding"/>
    <property type="match status" value="1"/>
</dbReference>
<reference evidence="2 3" key="1">
    <citation type="submission" date="2019-07" db="EMBL/GenBank/DDBJ databases">
        <title>The draft genome sequence of Aquimarina algiphila M91.</title>
        <authorList>
            <person name="Meng X."/>
        </authorList>
    </citation>
    <scope>NUCLEOTIDE SEQUENCE [LARGE SCALE GENOMIC DNA]</scope>
    <source>
        <strain evidence="2 3">M91</strain>
    </source>
</reference>
<dbReference type="Proteomes" id="UP000318833">
    <property type="component" value="Unassembled WGS sequence"/>
</dbReference>
<gene>
    <name evidence="2" type="ORF">FOF46_04440</name>
</gene>
<dbReference type="InterPro" id="IPR014710">
    <property type="entry name" value="RmlC-like_jellyroll"/>
</dbReference>
<dbReference type="EMBL" id="VLNR01000006">
    <property type="protein sequence ID" value="TSE10549.1"/>
    <property type="molecule type" value="Genomic_DNA"/>
</dbReference>
<evidence type="ECO:0000313" key="2">
    <source>
        <dbReference type="EMBL" id="TSE10549.1"/>
    </source>
</evidence>
<dbReference type="Gene3D" id="2.60.120.10">
    <property type="entry name" value="Jelly Rolls"/>
    <property type="match status" value="1"/>
</dbReference>
<dbReference type="InterPro" id="IPR000595">
    <property type="entry name" value="cNMP-bd_dom"/>
</dbReference>
<dbReference type="CDD" id="cd00038">
    <property type="entry name" value="CAP_ED"/>
    <property type="match status" value="1"/>
</dbReference>
<feature type="domain" description="Cyclic nucleotide-binding" evidence="1">
    <location>
        <begin position="34"/>
        <end position="112"/>
    </location>
</feature>
<evidence type="ECO:0000259" key="1">
    <source>
        <dbReference type="PROSITE" id="PS50042"/>
    </source>
</evidence>
<dbReference type="RefSeq" id="WP_143915590.1">
    <property type="nucleotide sequence ID" value="NZ_CANLFO010000002.1"/>
</dbReference>
<proteinExistence type="predicted"/>